<dbReference type="OrthoDB" id="3197085at2"/>
<dbReference type="GO" id="GO:0009307">
    <property type="term" value="P:DNA restriction-modification system"/>
    <property type="evidence" value="ECO:0007669"/>
    <property type="project" value="UniProtKB-KW"/>
</dbReference>
<name>A0A239HAF9_9ACTN</name>
<dbReference type="EMBL" id="FZOD01000016">
    <property type="protein sequence ID" value="SNS78038.1"/>
    <property type="molecule type" value="Genomic_DNA"/>
</dbReference>
<sequence length="207" mass="22054">MKALIGDLPDGWRQVLLKEICDLVAGPSIPSAVSSGDFPVVKPRNVGDGRLVGVADGVEAEVAAELFRYRLMDGDVVCVRTGGLGRHALVTSEHEGWLFGTGMIRLRPGDQVNPRYFNHYLSHPLVQDWFKRNAAGSAIPSISGRALGTLPVAIPPIEIQVAIGDVLGALDEKIAVHHQIGQATAELRDALLPRLFGDPEGLTGLGS</sequence>
<evidence type="ECO:0000256" key="2">
    <source>
        <dbReference type="ARBA" id="ARBA00022747"/>
    </source>
</evidence>
<organism evidence="5 6">
    <name type="scientific">Streptosporangium subroseum</name>
    <dbReference type="NCBI Taxonomy" id="106412"/>
    <lineage>
        <taxon>Bacteria</taxon>
        <taxon>Bacillati</taxon>
        <taxon>Actinomycetota</taxon>
        <taxon>Actinomycetes</taxon>
        <taxon>Streptosporangiales</taxon>
        <taxon>Streptosporangiaceae</taxon>
        <taxon>Streptosporangium</taxon>
    </lineage>
</organism>
<dbReference type="PANTHER" id="PTHR30408:SF12">
    <property type="entry name" value="TYPE I RESTRICTION ENZYME MJAVIII SPECIFICITY SUBUNIT"/>
    <property type="match status" value="1"/>
</dbReference>
<proteinExistence type="inferred from homology"/>
<evidence type="ECO:0000256" key="3">
    <source>
        <dbReference type="ARBA" id="ARBA00023125"/>
    </source>
</evidence>
<accession>A0A239HAF9</accession>
<reference evidence="5 6" key="1">
    <citation type="submission" date="2017-06" db="EMBL/GenBank/DDBJ databases">
        <authorList>
            <person name="Kim H.J."/>
            <person name="Triplett B.A."/>
        </authorList>
    </citation>
    <scope>NUCLEOTIDE SEQUENCE [LARGE SCALE GENOMIC DNA]</scope>
    <source>
        <strain evidence="5 6">CGMCC 4.2132</strain>
    </source>
</reference>
<protein>
    <submittedName>
        <fullName evidence="5">Type I restriction enzyme, S subunit</fullName>
    </submittedName>
</protein>
<dbReference type="Pfam" id="PF01420">
    <property type="entry name" value="Methylase_S"/>
    <property type="match status" value="1"/>
</dbReference>
<evidence type="ECO:0000313" key="6">
    <source>
        <dbReference type="Proteomes" id="UP000198282"/>
    </source>
</evidence>
<keyword evidence="6" id="KW-1185">Reference proteome</keyword>
<evidence type="ECO:0000313" key="5">
    <source>
        <dbReference type="EMBL" id="SNS78038.1"/>
    </source>
</evidence>
<dbReference type="SUPFAM" id="SSF116734">
    <property type="entry name" value="DNA methylase specificity domain"/>
    <property type="match status" value="1"/>
</dbReference>
<dbReference type="AlphaFoldDB" id="A0A239HAF9"/>
<dbReference type="InterPro" id="IPR000055">
    <property type="entry name" value="Restrct_endonuc_typeI_TRD"/>
</dbReference>
<dbReference type="InterPro" id="IPR052021">
    <property type="entry name" value="Type-I_RS_S_subunit"/>
</dbReference>
<dbReference type="PANTHER" id="PTHR30408">
    <property type="entry name" value="TYPE-1 RESTRICTION ENZYME ECOKI SPECIFICITY PROTEIN"/>
    <property type="match status" value="1"/>
</dbReference>
<feature type="domain" description="Type I restriction modification DNA specificity" evidence="4">
    <location>
        <begin position="9"/>
        <end position="180"/>
    </location>
</feature>
<evidence type="ECO:0000256" key="1">
    <source>
        <dbReference type="ARBA" id="ARBA00010923"/>
    </source>
</evidence>
<dbReference type="InterPro" id="IPR044946">
    <property type="entry name" value="Restrct_endonuc_typeI_TRD_sf"/>
</dbReference>
<dbReference type="GO" id="GO:0003677">
    <property type="term" value="F:DNA binding"/>
    <property type="evidence" value="ECO:0007669"/>
    <property type="project" value="UniProtKB-KW"/>
</dbReference>
<evidence type="ECO:0000259" key="4">
    <source>
        <dbReference type="Pfam" id="PF01420"/>
    </source>
</evidence>
<dbReference type="Gene3D" id="3.90.220.20">
    <property type="entry name" value="DNA methylase specificity domains"/>
    <property type="match status" value="1"/>
</dbReference>
<keyword evidence="2" id="KW-0680">Restriction system</keyword>
<dbReference type="Proteomes" id="UP000198282">
    <property type="component" value="Unassembled WGS sequence"/>
</dbReference>
<keyword evidence="3" id="KW-0238">DNA-binding</keyword>
<gene>
    <name evidence="5" type="ORF">SAMN05216276_101616</name>
</gene>
<comment type="similarity">
    <text evidence="1">Belongs to the type-I restriction system S methylase family.</text>
</comment>
<dbReference type="RefSeq" id="WP_089208433.1">
    <property type="nucleotide sequence ID" value="NZ_FZOD01000016.1"/>
</dbReference>